<organism evidence="1 2">
    <name type="scientific">Cymbomonas tetramitiformis</name>
    <dbReference type="NCBI Taxonomy" id="36881"/>
    <lineage>
        <taxon>Eukaryota</taxon>
        <taxon>Viridiplantae</taxon>
        <taxon>Chlorophyta</taxon>
        <taxon>Pyramimonadophyceae</taxon>
        <taxon>Pyramimonadales</taxon>
        <taxon>Pyramimonadaceae</taxon>
        <taxon>Cymbomonas</taxon>
    </lineage>
</organism>
<dbReference type="AlphaFoldDB" id="A0AAE0GTR5"/>
<sequence length="300" mass="30796">MYERRLRLPHVNDYRPGLKKGSDKQVAFDPDARRAVPHCYSAPRLGNRGVLYHAHTDCPLGGGRPGAHAFCCPAAEHGEKEMHALALCHVYQQAAGDGPEAFSQVCEVHGAPEVLHAGGFMVSVDLTMYGFAVGGLSLTTASTAGGAAGELSANAVGMLPAAAAGRGDDGRALVAHAEDAPEVVVTRVTTVLQDAGAAGSVCLREPCCFGTECDWGMPQGGADSPLQAAAVKVPGPAGPLYQHFCTEVAIGAMSVAEQAESESKDDEAAEVHAQLRQQVLQVFSAPSVPASTSGGVAGGD</sequence>
<name>A0AAE0GTR5_9CHLO</name>
<evidence type="ECO:0000313" key="2">
    <source>
        <dbReference type="Proteomes" id="UP001190700"/>
    </source>
</evidence>
<keyword evidence="2" id="KW-1185">Reference proteome</keyword>
<dbReference type="Proteomes" id="UP001190700">
    <property type="component" value="Unassembled WGS sequence"/>
</dbReference>
<accession>A0AAE0GTR5</accession>
<proteinExistence type="predicted"/>
<gene>
    <name evidence="1" type="ORF">CYMTET_8976</name>
</gene>
<dbReference type="EMBL" id="LGRX02002883">
    <property type="protein sequence ID" value="KAK3283326.1"/>
    <property type="molecule type" value="Genomic_DNA"/>
</dbReference>
<evidence type="ECO:0000313" key="1">
    <source>
        <dbReference type="EMBL" id="KAK3283326.1"/>
    </source>
</evidence>
<reference evidence="1 2" key="1">
    <citation type="journal article" date="2015" name="Genome Biol. Evol.">
        <title>Comparative Genomics of a Bacterivorous Green Alga Reveals Evolutionary Causalities and Consequences of Phago-Mixotrophic Mode of Nutrition.</title>
        <authorList>
            <person name="Burns J.A."/>
            <person name="Paasch A."/>
            <person name="Narechania A."/>
            <person name="Kim E."/>
        </authorList>
    </citation>
    <scope>NUCLEOTIDE SEQUENCE [LARGE SCALE GENOMIC DNA]</scope>
    <source>
        <strain evidence="1 2">PLY_AMNH</strain>
    </source>
</reference>
<protein>
    <submittedName>
        <fullName evidence="1">Uncharacterized protein</fullName>
    </submittedName>
</protein>
<comment type="caution">
    <text evidence="1">The sequence shown here is derived from an EMBL/GenBank/DDBJ whole genome shotgun (WGS) entry which is preliminary data.</text>
</comment>